<dbReference type="EMBL" id="JAGYPF010000004">
    <property type="protein sequence ID" value="MBS4215218.1"/>
    <property type="molecule type" value="Genomic_DNA"/>
</dbReference>
<dbReference type="Proteomes" id="UP000679749">
    <property type="component" value="Unassembled WGS sequence"/>
</dbReference>
<accession>A0A942YVL7</accession>
<keyword evidence="2" id="KW-1185">Reference proteome</keyword>
<organism evidence="1 2">
    <name type="scientific">Neobacillus rhizophilus</name>
    <dbReference type="NCBI Taxonomy" id="2833579"/>
    <lineage>
        <taxon>Bacteria</taxon>
        <taxon>Bacillati</taxon>
        <taxon>Bacillota</taxon>
        <taxon>Bacilli</taxon>
        <taxon>Bacillales</taxon>
        <taxon>Bacillaceae</taxon>
        <taxon>Neobacillus</taxon>
    </lineage>
</organism>
<protein>
    <submittedName>
        <fullName evidence="1">Uncharacterized protein</fullName>
    </submittedName>
</protein>
<proteinExistence type="predicted"/>
<evidence type="ECO:0000313" key="1">
    <source>
        <dbReference type="EMBL" id="MBS4215218.1"/>
    </source>
</evidence>
<comment type="caution">
    <text evidence="1">The sequence shown here is derived from an EMBL/GenBank/DDBJ whole genome shotgun (WGS) entry which is preliminary data.</text>
</comment>
<evidence type="ECO:0000313" key="2">
    <source>
        <dbReference type="Proteomes" id="UP000679749"/>
    </source>
</evidence>
<dbReference type="RefSeq" id="WP_213119696.1">
    <property type="nucleotide sequence ID" value="NZ_JAGYPF010000004.1"/>
</dbReference>
<name>A0A942YVL7_9BACI</name>
<gene>
    <name evidence="1" type="ORF">KHA99_22505</name>
</gene>
<reference evidence="1" key="1">
    <citation type="submission" date="2021-05" db="EMBL/GenBank/DDBJ databases">
        <title>Novel Bacillus species.</title>
        <authorList>
            <person name="Liu G."/>
        </authorList>
    </citation>
    <scope>NUCLEOTIDE SEQUENCE</scope>
    <source>
        <strain evidence="1">FJAT-49825</strain>
    </source>
</reference>
<dbReference type="AlphaFoldDB" id="A0A942YVL7"/>
<sequence length="115" mass="13749">MVKYRSLGVVEFFGGGRVILIIDLLIDIAGKIIEHLIPNPTAKFEKNMIRLKDEAWFSELEKDYRYQYIIYNNRKVKRFLSNETNVKKIISMDLEREQFILLIKEEHEKFVGLRK</sequence>